<keyword evidence="3" id="KW-1185">Reference proteome</keyword>
<dbReference type="EMBL" id="JBHRTR010000028">
    <property type="protein sequence ID" value="MFC3228756.1"/>
    <property type="molecule type" value="Genomic_DNA"/>
</dbReference>
<feature type="compositionally biased region" description="Pro residues" evidence="1">
    <location>
        <begin position="199"/>
        <end position="217"/>
    </location>
</feature>
<comment type="caution">
    <text evidence="2">The sequence shown here is derived from an EMBL/GenBank/DDBJ whole genome shotgun (WGS) entry which is preliminary data.</text>
</comment>
<dbReference type="InterPro" id="IPR018330">
    <property type="entry name" value="RecT_fam"/>
</dbReference>
<gene>
    <name evidence="2" type="ORF">ACFOGJ_16045</name>
</gene>
<protein>
    <submittedName>
        <fullName evidence="2">Recombinase RecT</fullName>
    </submittedName>
</protein>
<dbReference type="RefSeq" id="WP_379902173.1">
    <property type="nucleotide sequence ID" value="NZ_JBHRTR010000028.1"/>
</dbReference>
<name>A0ABV7L333_9PROT</name>
<feature type="region of interest" description="Disordered" evidence="1">
    <location>
        <begin position="193"/>
        <end position="219"/>
    </location>
</feature>
<proteinExistence type="predicted"/>
<dbReference type="Proteomes" id="UP001595528">
    <property type="component" value="Unassembled WGS sequence"/>
</dbReference>
<sequence length="297" mass="32613">MAEVANLPVRRELSAGAPVRAIVPQTMEDAYRVASAVVKAGLAPYGMDTPEKCLVAIMMGMEVGLTPMQSVQRIAVINGRPTIWGDAAIGLVRGSGLCEYVRERFEGKGDDYTAFCEVKRRGEAEPVIGTFSVGDAKRAKLWEKRGNKGQDTPWITHPKRMLQMRARGFALRDAFADVLGGMYLQEELEGVEPMRDVTPPSPPPAPPAAPPAPPPAAMEPMEDAEAEPVIELRTLANPKPEMVSPGDFFERMRTMLEAMDPDKRRQAWDLNGEALDSLENSHPELLEDLQGFMRDDG</sequence>
<accession>A0ABV7L333</accession>
<dbReference type="Pfam" id="PF03837">
    <property type="entry name" value="RecT"/>
    <property type="match status" value="1"/>
</dbReference>
<organism evidence="2 3">
    <name type="scientific">Marinibaculum pumilum</name>
    <dbReference type="NCBI Taxonomy" id="1766165"/>
    <lineage>
        <taxon>Bacteria</taxon>
        <taxon>Pseudomonadati</taxon>
        <taxon>Pseudomonadota</taxon>
        <taxon>Alphaproteobacteria</taxon>
        <taxon>Rhodospirillales</taxon>
        <taxon>Rhodospirillaceae</taxon>
        <taxon>Marinibaculum</taxon>
    </lineage>
</organism>
<reference evidence="3" key="1">
    <citation type="journal article" date="2019" name="Int. J. Syst. Evol. Microbiol.">
        <title>The Global Catalogue of Microorganisms (GCM) 10K type strain sequencing project: providing services to taxonomists for standard genome sequencing and annotation.</title>
        <authorList>
            <consortium name="The Broad Institute Genomics Platform"/>
            <consortium name="The Broad Institute Genome Sequencing Center for Infectious Disease"/>
            <person name="Wu L."/>
            <person name="Ma J."/>
        </authorList>
    </citation>
    <scope>NUCLEOTIDE SEQUENCE [LARGE SCALE GENOMIC DNA]</scope>
    <source>
        <strain evidence="3">KCTC 42964</strain>
    </source>
</reference>
<evidence type="ECO:0000256" key="1">
    <source>
        <dbReference type="SAM" id="MobiDB-lite"/>
    </source>
</evidence>
<evidence type="ECO:0000313" key="2">
    <source>
        <dbReference type="EMBL" id="MFC3228756.1"/>
    </source>
</evidence>
<evidence type="ECO:0000313" key="3">
    <source>
        <dbReference type="Proteomes" id="UP001595528"/>
    </source>
</evidence>